<dbReference type="EMBL" id="CM009291">
    <property type="protein sequence ID" value="PNT48061.1"/>
    <property type="molecule type" value="Genomic_DNA"/>
</dbReference>
<evidence type="ECO:0000313" key="1">
    <source>
        <dbReference type="EMBL" id="PNT48061.1"/>
    </source>
</evidence>
<accession>A0A2K2BE44</accession>
<sequence length="89" mass="10400">MQTHKENLSNIAKGESNHRYKRQTSQNLFFQIFPIKKSLSWSKSLVRTTKTNPGNFSFRETYITTILFLKSSNLVSKTNIMTNSRKQNL</sequence>
<dbReference type="Proteomes" id="UP000006729">
    <property type="component" value="Chromosome 2"/>
</dbReference>
<name>A0A2K2BE44_POPTR</name>
<dbReference type="AlphaFoldDB" id="A0A2K2BE44"/>
<protein>
    <submittedName>
        <fullName evidence="1">Uncharacterized protein</fullName>
    </submittedName>
</protein>
<keyword evidence="2" id="KW-1185">Reference proteome</keyword>
<reference evidence="1 2" key="1">
    <citation type="journal article" date="2006" name="Science">
        <title>The genome of black cottonwood, Populus trichocarpa (Torr. &amp; Gray).</title>
        <authorList>
            <person name="Tuskan G.A."/>
            <person name="Difazio S."/>
            <person name="Jansson S."/>
            <person name="Bohlmann J."/>
            <person name="Grigoriev I."/>
            <person name="Hellsten U."/>
            <person name="Putnam N."/>
            <person name="Ralph S."/>
            <person name="Rombauts S."/>
            <person name="Salamov A."/>
            <person name="Schein J."/>
            <person name="Sterck L."/>
            <person name="Aerts A."/>
            <person name="Bhalerao R.R."/>
            <person name="Bhalerao R.P."/>
            <person name="Blaudez D."/>
            <person name="Boerjan W."/>
            <person name="Brun A."/>
            <person name="Brunner A."/>
            <person name="Busov V."/>
            <person name="Campbell M."/>
            <person name="Carlson J."/>
            <person name="Chalot M."/>
            <person name="Chapman J."/>
            <person name="Chen G.L."/>
            <person name="Cooper D."/>
            <person name="Coutinho P.M."/>
            <person name="Couturier J."/>
            <person name="Covert S."/>
            <person name="Cronk Q."/>
            <person name="Cunningham R."/>
            <person name="Davis J."/>
            <person name="Degroeve S."/>
            <person name="Dejardin A."/>
            <person name="Depamphilis C."/>
            <person name="Detter J."/>
            <person name="Dirks B."/>
            <person name="Dubchak I."/>
            <person name="Duplessis S."/>
            <person name="Ehlting J."/>
            <person name="Ellis B."/>
            <person name="Gendler K."/>
            <person name="Goodstein D."/>
            <person name="Gribskov M."/>
            <person name="Grimwood J."/>
            <person name="Groover A."/>
            <person name="Gunter L."/>
            <person name="Hamberger B."/>
            <person name="Heinze B."/>
            <person name="Helariutta Y."/>
            <person name="Henrissat B."/>
            <person name="Holligan D."/>
            <person name="Holt R."/>
            <person name="Huang W."/>
            <person name="Islam-Faridi N."/>
            <person name="Jones S."/>
            <person name="Jones-Rhoades M."/>
            <person name="Jorgensen R."/>
            <person name="Joshi C."/>
            <person name="Kangasjarvi J."/>
            <person name="Karlsson J."/>
            <person name="Kelleher C."/>
            <person name="Kirkpatrick R."/>
            <person name="Kirst M."/>
            <person name="Kohler A."/>
            <person name="Kalluri U."/>
            <person name="Larimer F."/>
            <person name="Leebens-Mack J."/>
            <person name="Leple J.C."/>
            <person name="Locascio P."/>
            <person name="Lou Y."/>
            <person name="Lucas S."/>
            <person name="Martin F."/>
            <person name="Montanini B."/>
            <person name="Napoli C."/>
            <person name="Nelson D.R."/>
            <person name="Nelson C."/>
            <person name="Nieminen K."/>
            <person name="Nilsson O."/>
            <person name="Pereda V."/>
            <person name="Peter G."/>
            <person name="Philippe R."/>
            <person name="Pilate G."/>
            <person name="Poliakov A."/>
            <person name="Razumovskaya J."/>
            <person name="Richardson P."/>
            <person name="Rinaldi C."/>
            <person name="Ritland K."/>
            <person name="Rouze P."/>
            <person name="Ryaboy D."/>
            <person name="Schmutz J."/>
            <person name="Schrader J."/>
            <person name="Segerman B."/>
            <person name="Shin H."/>
            <person name="Siddiqui A."/>
            <person name="Sterky F."/>
            <person name="Terry A."/>
            <person name="Tsai C.J."/>
            <person name="Uberbacher E."/>
            <person name="Unneberg P."/>
            <person name="Vahala J."/>
            <person name="Wall K."/>
            <person name="Wessler S."/>
            <person name="Yang G."/>
            <person name="Yin T."/>
            <person name="Douglas C."/>
            <person name="Marra M."/>
            <person name="Sandberg G."/>
            <person name="Van de Peer Y."/>
            <person name="Rokhsar D."/>
        </authorList>
    </citation>
    <scope>NUCLEOTIDE SEQUENCE [LARGE SCALE GENOMIC DNA]</scope>
    <source>
        <strain evidence="2">cv. Nisqually</strain>
    </source>
</reference>
<gene>
    <name evidence="1" type="ORF">POPTR_002G058900</name>
</gene>
<evidence type="ECO:0000313" key="2">
    <source>
        <dbReference type="Proteomes" id="UP000006729"/>
    </source>
</evidence>
<dbReference type="InParanoid" id="A0A2K2BE44"/>
<organism evidence="1 2">
    <name type="scientific">Populus trichocarpa</name>
    <name type="common">Western balsam poplar</name>
    <name type="synonym">Populus balsamifera subsp. trichocarpa</name>
    <dbReference type="NCBI Taxonomy" id="3694"/>
    <lineage>
        <taxon>Eukaryota</taxon>
        <taxon>Viridiplantae</taxon>
        <taxon>Streptophyta</taxon>
        <taxon>Embryophyta</taxon>
        <taxon>Tracheophyta</taxon>
        <taxon>Spermatophyta</taxon>
        <taxon>Magnoliopsida</taxon>
        <taxon>eudicotyledons</taxon>
        <taxon>Gunneridae</taxon>
        <taxon>Pentapetalae</taxon>
        <taxon>rosids</taxon>
        <taxon>fabids</taxon>
        <taxon>Malpighiales</taxon>
        <taxon>Salicaceae</taxon>
        <taxon>Saliceae</taxon>
        <taxon>Populus</taxon>
    </lineage>
</organism>
<proteinExistence type="predicted"/>